<evidence type="ECO:0000256" key="1">
    <source>
        <dbReference type="ARBA" id="ARBA00004328"/>
    </source>
</evidence>
<gene>
    <name evidence="4" type="ORF">GCM10009030_27050</name>
</gene>
<evidence type="ECO:0000256" key="2">
    <source>
        <dbReference type="ARBA" id="ARBA00022581"/>
    </source>
</evidence>
<comment type="caution">
    <text evidence="4">The sequence shown here is derived from an EMBL/GenBank/DDBJ whole genome shotgun (WGS) entry which is preliminary data.</text>
</comment>
<protein>
    <submittedName>
        <fullName evidence="4">Uncharacterized protein</fullName>
    </submittedName>
</protein>
<feature type="compositionally biased region" description="Polar residues" evidence="3">
    <location>
        <begin position="274"/>
        <end position="290"/>
    </location>
</feature>
<dbReference type="GO" id="GO:0019062">
    <property type="term" value="P:virion attachment to host cell"/>
    <property type="evidence" value="ECO:0007669"/>
    <property type="project" value="InterPro"/>
</dbReference>
<comment type="subcellular location">
    <subcellularLocation>
        <location evidence="1">Virion</location>
    </subcellularLocation>
</comment>
<feature type="compositionally biased region" description="Polar residues" evidence="3">
    <location>
        <begin position="245"/>
        <end position="264"/>
    </location>
</feature>
<dbReference type="InterPro" id="IPR009013">
    <property type="entry name" value="Attachment_protein_shaft_sf"/>
</dbReference>
<dbReference type="RefSeq" id="WP_188998761.1">
    <property type="nucleotide sequence ID" value="NZ_BMOU01000004.1"/>
</dbReference>
<feature type="region of interest" description="Disordered" evidence="3">
    <location>
        <begin position="1"/>
        <end position="39"/>
    </location>
</feature>
<reference evidence="4" key="1">
    <citation type="journal article" date="2014" name="Int. J. Syst. Evol. Microbiol.">
        <title>Complete genome sequence of Corynebacterium casei LMG S-19264T (=DSM 44701T), isolated from a smear-ripened cheese.</title>
        <authorList>
            <consortium name="US DOE Joint Genome Institute (JGI-PGF)"/>
            <person name="Walter F."/>
            <person name="Albersmeier A."/>
            <person name="Kalinowski J."/>
            <person name="Ruckert C."/>
        </authorList>
    </citation>
    <scope>NUCLEOTIDE SEQUENCE</scope>
    <source>
        <strain evidence="4">JCM 17820</strain>
    </source>
</reference>
<evidence type="ECO:0000313" key="5">
    <source>
        <dbReference type="Proteomes" id="UP000605784"/>
    </source>
</evidence>
<keyword evidence="2" id="KW-0945">Host-virus interaction</keyword>
<feature type="region of interest" description="Disordered" evidence="3">
    <location>
        <begin position="245"/>
        <end position="305"/>
    </location>
</feature>
<evidence type="ECO:0000313" key="4">
    <source>
        <dbReference type="EMBL" id="GGN97625.1"/>
    </source>
</evidence>
<dbReference type="EMBL" id="BMOU01000004">
    <property type="protein sequence ID" value="GGN97625.1"/>
    <property type="molecule type" value="Genomic_DNA"/>
</dbReference>
<dbReference type="Proteomes" id="UP000605784">
    <property type="component" value="Unassembled WGS sequence"/>
</dbReference>
<name>A0A830GMQ4_9EURY</name>
<dbReference type="AlphaFoldDB" id="A0A830GMQ4"/>
<sequence>MAGLSASSGGGWDYIQADTPADPEKGESWYDTDGGSDGNGEAKVYDGTQWDVTGYISHDQLDNVSPADHHDPVTVTAPITRSGQALALAFGNALHVDANDDLAVDESAISHDNISDVSAADHHDPVTVSAPLTRSGQTLALALGNALTTDANDDLALALSSNLTSSGGVLDLSAPVSLGDGKITATPLEVYDAADDARYQLVNGDYNLTIRKRDGSGGFVAALRINGGSGTSVSGVDVVSGTLSEQGNRVATRNYTDSEITTHSGDADAHHSRPTGTQSATPSRSTNWNRQVDPDTSIPVTPPPYVETMDVESSGTSYGSEYVIVRGNGNQITGSVGATETKTITVDSFVREVQCPGSATASLQIKSVTESFPGHTHGI</sequence>
<dbReference type="SUPFAM" id="SSF51225">
    <property type="entry name" value="Fibre shaft of virus attachment proteins"/>
    <property type="match status" value="1"/>
</dbReference>
<evidence type="ECO:0000256" key="3">
    <source>
        <dbReference type="SAM" id="MobiDB-lite"/>
    </source>
</evidence>
<reference evidence="4" key="2">
    <citation type="submission" date="2020-09" db="EMBL/GenBank/DDBJ databases">
        <authorList>
            <person name="Sun Q."/>
            <person name="Ohkuma M."/>
        </authorList>
    </citation>
    <scope>NUCLEOTIDE SEQUENCE</scope>
    <source>
        <strain evidence="4">JCM 17820</strain>
    </source>
</reference>
<accession>A0A830GMQ4</accession>
<organism evidence="4 5">
    <name type="scientific">Haloarcula pellucida</name>
    <dbReference type="NCBI Taxonomy" id="1427151"/>
    <lineage>
        <taxon>Archaea</taxon>
        <taxon>Methanobacteriati</taxon>
        <taxon>Methanobacteriota</taxon>
        <taxon>Stenosarchaea group</taxon>
        <taxon>Halobacteria</taxon>
        <taxon>Halobacteriales</taxon>
        <taxon>Haloarculaceae</taxon>
        <taxon>Haloarcula</taxon>
    </lineage>
</organism>
<keyword evidence="5" id="KW-1185">Reference proteome</keyword>
<proteinExistence type="predicted"/>